<gene>
    <name evidence="1" type="ORF">HNR55_002023</name>
</gene>
<evidence type="ECO:0000313" key="1">
    <source>
        <dbReference type="EMBL" id="MBB6457427.1"/>
    </source>
</evidence>
<reference evidence="1 2" key="1">
    <citation type="submission" date="2020-08" db="EMBL/GenBank/DDBJ databases">
        <title>Genomic Encyclopedia of Type Strains, Phase IV (KMG-IV): sequencing the most valuable type-strain genomes for metagenomic binning, comparative biology and taxonomic classification.</title>
        <authorList>
            <person name="Goeker M."/>
        </authorList>
    </citation>
    <scope>NUCLEOTIDE SEQUENCE [LARGE SCALE GENOMIC DNA]</scope>
    <source>
        <strain evidence="1 2">DSM 4491</strain>
    </source>
</reference>
<organism evidence="1 2">
    <name type="scientific">Acetobacter lovaniensis</name>
    <dbReference type="NCBI Taxonomy" id="104100"/>
    <lineage>
        <taxon>Bacteria</taxon>
        <taxon>Pseudomonadati</taxon>
        <taxon>Pseudomonadota</taxon>
        <taxon>Alphaproteobacteria</taxon>
        <taxon>Acetobacterales</taxon>
        <taxon>Acetobacteraceae</taxon>
        <taxon>Acetobacter</taxon>
    </lineage>
</organism>
<sequence>MTENRNNTVKINKLIALASTQSVIITDLISAVLKLQAEIQRRDNSIFSTFAPRDSFMDELRVMSEQLDALVEIASDDD</sequence>
<comment type="caution">
    <text evidence="1">The sequence shown here is derived from an EMBL/GenBank/DDBJ whole genome shotgun (WGS) entry which is preliminary data.</text>
</comment>
<keyword evidence="2" id="KW-1185">Reference proteome</keyword>
<dbReference type="Proteomes" id="UP000578000">
    <property type="component" value="Unassembled WGS sequence"/>
</dbReference>
<proteinExistence type="predicted"/>
<name>A0A841QHB4_9PROT</name>
<dbReference type="EMBL" id="JACHIE010000008">
    <property type="protein sequence ID" value="MBB6457427.1"/>
    <property type="molecule type" value="Genomic_DNA"/>
</dbReference>
<evidence type="ECO:0000313" key="2">
    <source>
        <dbReference type="Proteomes" id="UP000578000"/>
    </source>
</evidence>
<protein>
    <submittedName>
        <fullName evidence="1">Uncharacterized protein</fullName>
    </submittedName>
</protein>
<dbReference type="AlphaFoldDB" id="A0A841QHB4"/>
<accession>A0A841QHB4</accession>
<dbReference type="RefSeq" id="WP_166114832.1">
    <property type="nucleotide sequence ID" value="NZ_BAABDB010000036.1"/>
</dbReference>